<accession>A0A1G6MUW9</accession>
<keyword evidence="2" id="KW-1185">Reference proteome</keyword>
<gene>
    <name evidence="1" type="ORF">SAMN04488104_100281</name>
</gene>
<name>A0A1G6MUW9_9BACT</name>
<protein>
    <submittedName>
        <fullName evidence="1">Uncharacterized protein</fullName>
    </submittedName>
</protein>
<dbReference type="AlphaFoldDB" id="A0A1G6MUW9"/>
<sequence>MKELPISEMREIKGGWLPIVVSVAKAIDAGIATLATAGAVAYDVGYYDGKQECEEVCSNQ</sequence>
<organism evidence="1 2">
    <name type="scientific">Algoriphagus faecimaris</name>
    <dbReference type="NCBI Taxonomy" id="686796"/>
    <lineage>
        <taxon>Bacteria</taxon>
        <taxon>Pseudomonadati</taxon>
        <taxon>Bacteroidota</taxon>
        <taxon>Cytophagia</taxon>
        <taxon>Cytophagales</taxon>
        <taxon>Cyclobacteriaceae</taxon>
        <taxon>Algoriphagus</taxon>
    </lineage>
</organism>
<evidence type="ECO:0000313" key="2">
    <source>
        <dbReference type="Proteomes" id="UP000199060"/>
    </source>
</evidence>
<reference evidence="2" key="1">
    <citation type="submission" date="2016-10" db="EMBL/GenBank/DDBJ databases">
        <authorList>
            <person name="Varghese N."/>
            <person name="Submissions S."/>
        </authorList>
    </citation>
    <scope>NUCLEOTIDE SEQUENCE [LARGE SCALE GENOMIC DNA]</scope>
    <source>
        <strain evidence="2">DSM 23095</strain>
    </source>
</reference>
<dbReference type="RefSeq" id="WP_087937703.1">
    <property type="nucleotide sequence ID" value="NZ_FNAC01000002.1"/>
</dbReference>
<evidence type="ECO:0000313" key="1">
    <source>
        <dbReference type="EMBL" id="SDC59350.1"/>
    </source>
</evidence>
<proteinExistence type="predicted"/>
<dbReference type="EMBL" id="FNAC01000002">
    <property type="protein sequence ID" value="SDC59350.1"/>
    <property type="molecule type" value="Genomic_DNA"/>
</dbReference>
<dbReference type="Proteomes" id="UP000199060">
    <property type="component" value="Unassembled WGS sequence"/>
</dbReference>